<evidence type="ECO:0000313" key="2">
    <source>
        <dbReference type="Proteomes" id="UP000027195"/>
    </source>
</evidence>
<gene>
    <name evidence="1" type="ORF">BOTBODRAFT_184702</name>
</gene>
<protein>
    <submittedName>
        <fullName evidence="1">Uncharacterized protein</fullName>
    </submittedName>
</protein>
<dbReference type="HOGENOM" id="CLU_039742_0_0_1"/>
<dbReference type="AlphaFoldDB" id="A0A067MW05"/>
<evidence type="ECO:0000313" key="1">
    <source>
        <dbReference type="EMBL" id="KDQ18855.1"/>
    </source>
</evidence>
<dbReference type="Gene3D" id="3.80.10.10">
    <property type="entry name" value="Ribonuclease Inhibitor"/>
    <property type="match status" value="1"/>
</dbReference>
<organism evidence="1 2">
    <name type="scientific">Botryobasidium botryosum (strain FD-172 SS1)</name>
    <dbReference type="NCBI Taxonomy" id="930990"/>
    <lineage>
        <taxon>Eukaryota</taxon>
        <taxon>Fungi</taxon>
        <taxon>Dikarya</taxon>
        <taxon>Basidiomycota</taxon>
        <taxon>Agaricomycotina</taxon>
        <taxon>Agaricomycetes</taxon>
        <taxon>Cantharellales</taxon>
        <taxon>Botryobasidiaceae</taxon>
        <taxon>Botryobasidium</taxon>
    </lineage>
</organism>
<sequence>MDKPICFERSLAEQNLPMLARLDYDILFILLSEIDSPQTLLYLAVASRAMRDLIIPRFLFASVSCTSPDQLFAFERSLIVGDSMAGDAVRHLNLDLNAAFAGTAANIVERLNNLQSVVVSGYWCHKPRMLKTIASRPRLRSLELAERFLYSLEALRKLKGLVRLKIDHARLPISPESDLGNILSNSRDTLQELSVDCRLWDFPPPFPDSENRSGKEWVWPYVHTLNCVHGVPENPAFTRSFPSVRFFVPMVHKADWLQQPCNSHFVCRLESFEGSLNDMECARAAGAQLRRAVVSPGALSAADGLKSESYFSSRLRSLDLHLENSSPECLERLLDVAPNLTFLKLSLSIERRGLKAMISTLNQILRCISLLYLSYLRIGVRITARGHSAAGQKDFVRTYPELRFIPLVDDLFPDLRAVSLDWTSSHSTWSAQRLDWKKTVDDEGTCRLQAVSNRDGIKWMEYYDWAWRDEVLG</sequence>
<dbReference type="InterPro" id="IPR032675">
    <property type="entry name" value="LRR_dom_sf"/>
</dbReference>
<reference evidence="2" key="1">
    <citation type="journal article" date="2014" name="Proc. Natl. Acad. Sci. U.S.A.">
        <title>Extensive sampling of basidiomycete genomes demonstrates inadequacy of the white-rot/brown-rot paradigm for wood decay fungi.</title>
        <authorList>
            <person name="Riley R."/>
            <person name="Salamov A.A."/>
            <person name="Brown D.W."/>
            <person name="Nagy L.G."/>
            <person name="Floudas D."/>
            <person name="Held B.W."/>
            <person name="Levasseur A."/>
            <person name="Lombard V."/>
            <person name="Morin E."/>
            <person name="Otillar R."/>
            <person name="Lindquist E.A."/>
            <person name="Sun H."/>
            <person name="LaButti K.M."/>
            <person name="Schmutz J."/>
            <person name="Jabbour D."/>
            <person name="Luo H."/>
            <person name="Baker S.E."/>
            <person name="Pisabarro A.G."/>
            <person name="Walton J.D."/>
            <person name="Blanchette R.A."/>
            <person name="Henrissat B."/>
            <person name="Martin F."/>
            <person name="Cullen D."/>
            <person name="Hibbett D.S."/>
            <person name="Grigoriev I.V."/>
        </authorList>
    </citation>
    <scope>NUCLEOTIDE SEQUENCE [LARGE SCALE GENOMIC DNA]</scope>
    <source>
        <strain evidence="2">FD-172 SS1</strain>
    </source>
</reference>
<dbReference type="SUPFAM" id="SSF52058">
    <property type="entry name" value="L domain-like"/>
    <property type="match status" value="1"/>
</dbReference>
<name>A0A067MW05_BOTB1</name>
<dbReference type="Proteomes" id="UP000027195">
    <property type="component" value="Unassembled WGS sequence"/>
</dbReference>
<proteinExistence type="predicted"/>
<dbReference type="InParanoid" id="A0A067MW05"/>
<accession>A0A067MW05</accession>
<dbReference type="EMBL" id="KL198020">
    <property type="protein sequence ID" value="KDQ18855.1"/>
    <property type="molecule type" value="Genomic_DNA"/>
</dbReference>
<keyword evidence="2" id="KW-1185">Reference proteome</keyword>